<protein>
    <recommendedName>
        <fullName evidence="1">ThuA-like domain-containing protein</fullName>
    </recommendedName>
</protein>
<dbReference type="SUPFAM" id="SSF52317">
    <property type="entry name" value="Class I glutamine amidotransferase-like"/>
    <property type="match status" value="1"/>
</dbReference>
<evidence type="ECO:0000259" key="1">
    <source>
        <dbReference type="Pfam" id="PF06283"/>
    </source>
</evidence>
<dbReference type="InterPro" id="IPR029062">
    <property type="entry name" value="Class_I_gatase-like"/>
</dbReference>
<evidence type="ECO:0000313" key="2">
    <source>
        <dbReference type="EMBL" id="TDL46002.1"/>
    </source>
</evidence>
<dbReference type="Pfam" id="PF06283">
    <property type="entry name" value="ThuA"/>
    <property type="match status" value="1"/>
</dbReference>
<reference evidence="2 3" key="1">
    <citation type="submission" date="2019-03" db="EMBL/GenBank/DDBJ databases">
        <title>Genome Sequencing and Assembly of Various Microbes Isolated from Partially Reclaimed Soil and Acid Mine Drainage (AMD) Site.</title>
        <authorList>
            <person name="Steinbock B."/>
            <person name="Bechtold R."/>
            <person name="Sevigny J.L."/>
            <person name="Thomas D."/>
            <person name="Cuthill L.R."/>
            <person name="Aveiro Johannsen E.J."/>
            <person name="Thomas K."/>
            <person name="Ghosh A."/>
        </authorList>
    </citation>
    <scope>NUCLEOTIDE SEQUENCE [LARGE SCALE GENOMIC DNA]</scope>
    <source>
        <strain evidence="2 3">F-B2</strain>
    </source>
</reference>
<accession>A0A4R5YN00</accession>
<dbReference type="AlphaFoldDB" id="A0A4R5YN00"/>
<dbReference type="EMBL" id="SMZX01000001">
    <property type="protein sequence ID" value="TDL46002.1"/>
    <property type="molecule type" value="Genomic_DNA"/>
</dbReference>
<sequence>MTRAVVFSGGGDYVDPWHPFAETSTEIARLLREDGVEVDIVDQLGGLDPLLSAADLLILNAGGGGHPHPLDQRARHLIGGFEGGLLVVHVAATMFPADPVWEERLGGRWVRGTTMHPERGPLMLRAVGDNVLTRGIEKVETVDEAYSWLRVSDHADVLYAHEYADASHAVVWLVDHGGPRTAYSALGHDVEAYEAPEVRDLLRRLARWAASA</sequence>
<comment type="caution">
    <text evidence="2">The sequence shown here is derived from an EMBL/GenBank/DDBJ whole genome shotgun (WGS) entry which is preliminary data.</text>
</comment>
<gene>
    <name evidence="2" type="ORF">E2R54_06095</name>
</gene>
<organism evidence="2 3">
    <name type="scientific">Microbacterium oleivorans</name>
    <dbReference type="NCBI Taxonomy" id="273677"/>
    <lineage>
        <taxon>Bacteria</taxon>
        <taxon>Bacillati</taxon>
        <taxon>Actinomycetota</taxon>
        <taxon>Actinomycetes</taxon>
        <taxon>Micrococcales</taxon>
        <taxon>Microbacteriaceae</taxon>
        <taxon>Microbacterium</taxon>
    </lineage>
</organism>
<dbReference type="Gene3D" id="3.40.50.880">
    <property type="match status" value="1"/>
</dbReference>
<dbReference type="Proteomes" id="UP000295633">
    <property type="component" value="Unassembled WGS sequence"/>
</dbReference>
<dbReference type="InterPro" id="IPR029010">
    <property type="entry name" value="ThuA-like"/>
</dbReference>
<name>A0A4R5YN00_9MICO</name>
<proteinExistence type="predicted"/>
<evidence type="ECO:0000313" key="3">
    <source>
        <dbReference type="Proteomes" id="UP000295633"/>
    </source>
</evidence>
<feature type="domain" description="ThuA-like" evidence="1">
    <location>
        <begin position="20"/>
        <end position="209"/>
    </location>
</feature>